<feature type="transmembrane region" description="Helical" evidence="1">
    <location>
        <begin position="160"/>
        <end position="182"/>
    </location>
</feature>
<gene>
    <name evidence="3" type="ORF">FAZ15_18405</name>
</gene>
<feature type="transmembrane region" description="Helical" evidence="1">
    <location>
        <begin position="136"/>
        <end position="154"/>
    </location>
</feature>
<proteinExistence type="predicted"/>
<dbReference type="Gene3D" id="3.30.565.10">
    <property type="entry name" value="Histidine kinase-like ATPase, C-terminal domain"/>
    <property type="match status" value="1"/>
</dbReference>
<feature type="transmembrane region" description="Helical" evidence="1">
    <location>
        <begin position="66"/>
        <end position="84"/>
    </location>
</feature>
<feature type="transmembrane region" description="Helical" evidence="1">
    <location>
        <begin position="96"/>
        <end position="115"/>
    </location>
</feature>
<accession>A0A4U0NGL6</accession>
<keyword evidence="1" id="KW-0472">Membrane</keyword>
<keyword evidence="1" id="KW-0812">Transmembrane</keyword>
<feature type="transmembrane region" description="Helical" evidence="1">
    <location>
        <begin position="233"/>
        <end position="253"/>
    </location>
</feature>
<feature type="transmembrane region" description="Helical" evidence="1">
    <location>
        <begin position="194"/>
        <end position="213"/>
    </location>
</feature>
<name>A0A4U0NGL6_9SPHI</name>
<protein>
    <submittedName>
        <fullName evidence="3">Sensor histidine kinase</fullName>
    </submittedName>
</protein>
<dbReference type="AlphaFoldDB" id="A0A4U0NGL6"/>
<evidence type="ECO:0000256" key="1">
    <source>
        <dbReference type="SAM" id="Phobius"/>
    </source>
</evidence>
<feature type="transmembrane region" description="Helical" evidence="1">
    <location>
        <begin position="33"/>
        <end position="54"/>
    </location>
</feature>
<reference evidence="3 4" key="1">
    <citation type="submission" date="2019-04" db="EMBL/GenBank/DDBJ databases">
        <title>Sphingobacterium olei sp. nov., isolated from oil-contaminated soil.</title>
        <authorList>
            <person name="Liu B."/>
        </authorList>
    </citation>
    <scope>NUCLEOTIDE SEQUENCE [LARGE SCALE GENOMIC DNA]</scope>
    <source>
        <strain evidence="3 4">HAL-9</strain>
    </source>
</reference>
<dbReference type="Pfam" id="PF06580">
    <property type="entry name" value="His_kinase"/>
    <property type="match status" value="1"/>
</dbReference>
<dbReference type="RefSeq" id="WP_136902776.1">
    <property type="nucleotide sequence ID" value="NZ_SUME01000008.1"/>
</dbReference>
<dbReference type="EMBL" id="SUME01000008">
    <property type="protein sequence ID" value="TJZ53321.1"/>
    <property type="molecule type" value="Genomic_DNA"/>
</dbReference>
<keyword evidence="4" id="KW-1185">Reference proteome</keyword>
<dbReference type="Proteomes" id="UP000306808">
    <property type="component" value="Unassembled WGS sequence"/>
</dbReference>
<dbReference type="InterPro" id="IPR036890">
    <property type="entry name" value="HATPase_C_sf"/>
</dbReference>
<sequence length="472" mass="54806">MKSRWIEFFIISSVYLFLLITIAHNNDGGYKQLAYQLHTLTVYVISGFYILYIYPVFFSIHKMYKWIVWIAIIFVTEALIHLGVQQWYPVPLNQIIPPFVLSAIVLLGILTYTAIKAVIKMLSATANKESLLIKTSRELLISQAVGIAILIPVFQVNEYIAVLTGFTIPFCYTLFAIHHYYLLPYLDKNETPKAIHIVLSILVNLLCIVFFSSLMEIMLDGFSAKRYPSFNGFNIFFCMLLGTILTPIIYIFYYHQQKQQKQIVGLRKELGQTSSDLKLLQSQINPHFLFNAMNTLYGIALRENADRTAVGIQKLGDMMRFMLHENQQDSILLIREIEYLKEYIELQKLRIADLPSIQITTNLPEDQLDTHYIAPMLLIPFVENAFKHGISLNKLSWIRIQLFIENDVLKLSIYNSIHRDQENDPERDNHGIGLENVKSRLDLLYSDDHQLHIEETNTEFFIFLTLYIGQKK</sequence>
<dbReference type="PANTHER" id="PTHR34220:SF7">
    <property type="entry name" value="SENSOR HISTIDINE KINASE YPDA"/>
    <property type="match status" value="1"/>
</dbReference>
<dbReference type="InterPro" id="IPR050640">
    <property type="entry name" value="Bact_2-comp_sensor_kinase"/>
</dbReference>
<keyword evidence="3" id="KW-0808">Transferase</keyword>
<dbReference type="OrthoDB" id="9792992at2"/>
<dbReference type="PANTHER" id="PTHR34220">
    <property type="entry name" value="SENSOR HISTIDINE KINASE YPDA"/>
    <property type="match status" value="1"/>
</dbReference>
<dbReference type="SUPFAM" id="SSF55874">
    <property type="entry name" value="ATPase domain of HSP90 chaperone/DNA topoisomerase II/histidine kinase"/>
    <property type="match status" value="1"/>
</dbReference>
<dbReference type="GO" id="GO:0000155">
    <property type="term" value="F:phosphorelay sensor kinase activity"/>
    <property type="evidence" value="ECO:0007669"/>
    <property type="project" value="InterPro"/>
</dbReference>
<dbReference type="GO" id="GO:0016020">
    <property type="term" value="C:membrane"/>
    <property type="evidence" value="ECO:0007669"/>
    <property type="project" value="InterPro"/>
</dbReference>
<comment type="caution">
    <text evidence="3">The sequence shown here is derived from an EMBL/GenBank/DDBJ whole genome shotgun (WGS) entry which is preliminary data.</text>
</comment>
<evidence type="ECO:0000313" key="3">
    <source>
        <dbReference type="EMBL" id="TJZ53321.1"/>
    </source>
</evidence>
<feature type="domain" description="Signal transduction histidine kinase internal region" evidence="2">
    <location>
        <begin position="276"/>
        <end position="353"/>
    </location>
</feature>
<evidence type="ECO:0000313" key="4">
    <source>
        <dbReference type="Proteomes" id="UP000306808"/>
    </source>
</evidence>
<keyword evidence="3" id="KW-0418">Kinase</keyword>
<organism evidence="3 4">
    <name type="scientific">Sphingobacterium olei</name>
    <dbReference type="NCBI Taxonomy" id="2571155"/>
    <lineage>
        <taxon>Bacteria</taxon>
        <taxon>Pseudomonadati</taxon>
        <taxon>Bacteroidota</taxon>
        <taxon>Sphingobacteriia</taxon>
        <taxon>Sphingobacteriales</taxon>
        <taxon>Sphingobacteriaceae</taxon>
        <taxon>Sphingobacterium</taxon>
    </lineage>
</organism>
<keyword evidence="1" id="KW-1133">Transmembrane helix</keyword>
<dbReference type="InterPro" id="IPR010559">
    <property type="entry name" value="Sig_transdc_His_kin_internal"/>
</dbReference>
<evidence type="ECO:0000259" key="2">
    <source>
        <dbReference type="Pfam" id="PF06580"/>
    </source>
</evidence>